<dbReference type="SUPFAM" id="SSF47240">
    <property type="entry name" value="Ferritin-like"/>
    <property type="match status" value="1"/>
</dbReference>
<organism evidence="5 6">
    <name type="scientific">Svornostia abyssi</name>
    <dbReference type="NCBI Taxonomy" id="2898438"/>
    <lineage>
        <taxon>Bacteria</taxon>
        <taxon>Bacillati</taxon>
        <taxon>Actinomycetota</taxon>
        <taxon>Thermoleophilia</taxon>
        <taxon>Solirubrobacterales</taxon>
        <taxon>Baekduiaceae</taxon>
        <taxon>Svornostia</taxon>
    </lineage>
</organism>
<gene>
    <name evidence="5" type="ORF">LRS13_01475</name>
</gene>
<dbReference type="Gene3D" id="1.20.1260.10">
    <property type="match status" value="1"/>
</dbReference>
<dbReference type="PANTHER" id="PTHR30295:SF1">
    <property type="entry name" value="DNA PROTECTION DURING STARVATION PROTEIN"/>
    <property type="match status" value="1"/>
</dbReference>
<proteinExistence type="predicted"/>
<dbReference type="EMBL" id="CP088295">
    <property type="protein sequence ID" value="UUY04229.1"/>
    <property type="molecule type" value="Genomic_DNA"/>
</dbReference>
<protein>
    <submittedName>
        <fullName evidence="5">Rubrerythrin</fullName>
    </submittedName>
</protein>
<sequence>MPTTHHAAAGILSDANADKREEIVELLTRAYWMELETVINYLSLSQHLDGIRAEEIAAALGEDVGEELGHAKLFAERIKDLYGTPPGSLDFTADQTYLQPSDDPTDVVGVIKGVIQAEAGAIEHYTRIIEATDGVDWATQDMVIAILRDEENHMRTFERYLREFE</sequence>
<evidence type="ECO:0000313" key="5">
    <source>
        <dbReference type="EMBL" id="UUY04229.1"/>
    </source>
</evidence>
<dbReference type="InterPro" id="IPR009040">
    <property type="entry name" value="Ferritin-like_diiron"/>
</dbReference>
<evidence type="ECO:0000259" key="4">
    <source>
        <dbReference type="PROSITE" id="PS50905"/>
    </source>
</evidence>
<keyword evidence="2" id="KW-0409">Iron storage</keyword>
<dbReference type="RefSeq" id="WP_353864721.1">
    <property type="nucleotide sequence ID" value="NZ_CP088295.1"/>
</dbReference>
<dbReference type="Proteomes" id="UP001058860">
    <property type="component" value="Chromosome"/>
</dbReference>
<feature type="domain" description="Ferritin-like diiron" evidence="4">
    <location>
        <begin position="17"/>
        <end position="165"/>
    </location>
</feature>
<dbReference type="InterPro" id="IPR009078">
    <property type="entry name" value="Ferritin-like_SF"/>
</dbReference>
<name>A0ABY5PHS0_9ACTN</name>
<dbReference type="PANTHER" id="PTHR30295">
    <property type="entry name" value="BACTERIOFERRITIN"/>
    <property type="match status" value="1"/>
</dbReference>
<evidence type="ECO:0000313" key="6">
    <source>
        <dbReference type="Proteomes" id="UP001058860"/>
    </source>
</evidence>
<evidence type="ECO:0000256" key="2">
    <source>
        <dbReference type="ARBA" id="ARBA00022434"/>
    </source>
</evidence>
<evidence type="ECO:0000256" key="3">
    <source>
        <dbReference type="ARBA" id="ARBA00023004"/>
    </source>
</evidence>
<dbReference type="PROSITE" id="PS50905">
    <property type="entry name" value="FERRITIN_LIKE"/>
    <property type="match status" value="1"/>
</dbReference>
<dbReference type="InterPro" id="IPR008331">
    <property type="entry name" value="Ferritin_DPS_dom"/>
</dbReference>
<dbReference type="InterPro" id="IPR012347">
    <property type="entry name" value="Ferritin-like"/>
</dbReference>
<reference evidence="6" key="1">
    <citation type="submission" date="2021-11" db="EMBL/GenBank/DDBJ databases">
        <title>Cultivation dependent microbiological survey of springs from the worlds oldest radium mine currently devoted to the extraction of radon-saturated water.</title>
        <authorList>
            <person name="Kapinusova G."/>
            <person name="Smrhova T."/>
            <person name="Strejcek M."/>
            <person name="Suman J."/>
            <person name="Jani K."/>
            <person name="Pajer P."/>
            <person name="Uhlik O."/>
        </authorList>
    </citation>
    <scope>NUCLEOTIDE SEQUENCE [LARGE SCALE GENOMIC DNA]</scope>
    <source>
        <strain evidence="6">J379</strain>
    </source>
</reference>
<keyword evidence="3" id="KW-0408">Iron</keyword>
<dbReference type="Pfam" id="PF00210">
    <property type="entry name" value="Ferritin"/>
    <property type="match status" value="1"/>
</dbReference>
<comment type="cofactor">
    <cofactor evidence="1">
        <name>heme b</name>
        <dbReference type="ChEBI" id="CHEBI:60344"/>
    </cofactor>
</comment>
<evidence type="ECO:0000256" key="1">
    <source>
        <dbReference type="ARBA" id="ARBA00001970"/>
    </source>
</evidence>
<keyword evidence="6" id="KW-1185">Reference proteome</keyword>
<accession>A0ABY5PHS0</accession>